<dbReference type="PROSITE" id="PS51833">
    <property type="entry name" value="HDOD"/>
    <property type="match status" value="1"/>
</dbReference>
<reference evidence="2 3" key="1">
    <citation type="submission" date="2020-06" db="EMBL/GenBank/DDBJ databases">
        <title>High-quality draft genome of sulfate reducer Desulfobacter latus type strain AcrS2 isolated from marine sediment.</title>
        <authorList>
            <person name="Hoppe M."/>
            <person name="Larsen C.K."/>
            <person name="Marshall I.P.G."/>
            <person name="Schramm A."/>
            <person name="Marietou A.G."/>
        </authorList>
    </citation>
    <scope>NUCLEOTIDE SEQUENCE [LARGE SCALE GENOMIC DNA]</scope>
    <source>
        <strain evidence="2 3">AcRS2</strain>
    </source>
</reference>
<dbReference type="RefSeq" id="WP_178367404.1">
    <property type="nucleotide sequence ID" value="NZ_JACADJ010000052.1"/>
</dbReference>
<dbReference type="InterPro" id="IPR052340">
    <property type="entry name" value="RNase_Y/CdgJ"/>
</dbReference>
<evidence type="ECO:0000313" key="3">
    <source>
        <dbReference type="Proteomes" id="UP000553343"/>
    </source>
</evidence>
<dbReference type="AlphaFoldDB" id="A0A850T0U5"/>
<accession>A0A850T0U5</accession>
<dbReference type="SUPFAM" id="SSF55781">
    <property type="entry name" value="GAF domain-like"/>
    <property type="match status" value="1"/>
</dbReference>
<name>A0A850T0U5_9BACT</name>
<dbReference type="Proteomes" id="UP000553343">
    <property type="component" value="Unassembled WGS sequence"/>
</dbReference>
<dbReference type="Gene3D" id="1.10.3210.10">
    <property type="entry name" value="Hypothetical protein af1432"/>
    <property type="match status" value="1"/>
</dbReference>
<dbReference type="Pfam" id="PF08668">
    <property type="entry name" value="HDOD"/>
    <property type="match status" value="1"/>
</dbReference>
<dbReference type="InterPro" id="IPR013976">
    <property type="entry name" value="HDOD"/>
</dbReference>
<evidence type="ECO:0000259" key="1">
    <source>
        <dbReference type="PROSITE" id="PS51833"/>
    </source>
</evidence>
<dbReference type="SUPFAM" id="SSF109604">
    <property type="entry name" value="HD-domain/PDEase-like"/>
    <property type="match status" value="1"/>
</dbReference>
<evidence type="ECO:0000313" key="2">
    <source>
        <dbReference type="EMBL" id="NWH05950.1"/>
    </source>
</evidence>
<gene>
    <name evidence="2" type="ORF">HXW94_13295</name>
</gene>
<dbReference type="PANTHER" id="PTHR33525">
    <property type="match status" value="1"/>
</dbReference>
<sequence length="531" mass="59978">MGNRDSSHTGIDLDLICIEDLIKKDEGVSEKFQGSMRSDPRDFRVYLSSILKRMQGREALLTFSQQINNVNQILNMNYSSAGDIARVILNDLSLTTQVLKLVNSSFYRHFSNKGISTISEAMIILGTDEIRDLAAGLKIFEMMKSRANSQLLKDKMLKSLHRSAVARQIERERGGPASDAFSISAMLYELGEYLVALLDPDTYIKVEVALEEGGLSRETAAKMILGLTYFELGQMVALKFNFPRNIVQAMRPVKFTAGQSLKISPKEESRYLCAFVYELCNIPAPENEDISLDAAGKLVDKYHGLLDFDARHVLALTCTALDRVTRYADTLGIKPVLTTSVENNLEIKNKGDLDLGISRVEAALNEGLSIHEIFTRLIDTMAQCFYFNRIIISIRKKETNAMVPRFVRGAKRPDKFAKAMGFRIEPASGIFNNAIDWEIDIIVKDTKKEFSRQQIPSWYMEKIARPFLVKGFGIFPVFVDDKIVSMIYVDWDKKTSEPDQNTLAYIQRFRALMIKALTLHAGKAFPIRTLI</sequence>
<dbReference type="Gene3D" id="3.30.450.40">
    <property type="match status" value="1"/>
</dbReference>
<proteinExistence type="predicted"/>
<keyword evidence="3" id="KW-1185">Reference proteome</keyword>
<dbReference type="PANTHER" id="PTHR33525:SF3">
    <property type="entry name" value="RIBONUCLEASE Y"/>
    <property type="match status" value="1"/>
</dbReference>
<organism evidence="2 3">
    <name type="scientific">Desulfobacter latus</name>
    <dbReference type="NCBI Taxonomy" id="2292"/>
    <lineage>
        <taxon>Bacteria</taxon>
        <taxon>Pseudomonadati</taxon>
        <taxon>Thermodesulfobacteriota</taxon>
        <taxon>Desulfobacteria</taxon>
        <taxon>Desulfobacterales</taxon>
        <taxon>Desulfobacteraceae</taxon>
        <taxon>Desulfobacter</taxon>
    </lineage>
</organism>
<comment type="caution">
    <text evidence="2">The sequence shown here is derived from an EMBL/GenBank/DDBJ whole genome shotgun (WGS) entry which is preliminary data.</text>
</comment>
<protein>
    <submittedName>
        <fullName evidence="2">HDOD domain-containing protein</fullName>
    </submittedName>
</protein>
<feature type="domain" description="HDOD" evidence="1">
    <location>
        <begin position="60"/>
        <end position="256"/>
    </location>
</feature>
<dbReference type="EMBL" id="JACADJ010000052">
    <property type="protein sequence ID" value="NWH05950.1"/>
    <property type="molecule type" value="Genomic_DNA"/>
</dbReference>
<dbReference type="InterPro" id="IPR029016">
    <property type="entry name" value="GAF-like_dom_sf"/>
</dbReference>